<dbReference type="InterPro" id="IPR003715">
    <property type="entry name" value="Poly_export_N"/>
</dbReference>
<dbReference type="RefSeq" id="WP_090605564.1">
    <property type="nucleotide sequence ID" value="NZ_FNZR01000004.1"/>
</dbReference>
<keyword evidence="1" id="KW-0732">Signal</keyword>
<dbReference type="STRING" id="332977.SAMN05421740_10467"/>
<dbReference type="PANTHER" id="PTHR33619">
    <property type="entry name" value="POLYSACCHARIDE EXPORT PROTEIN GFCE-RELATED"/>
    <property type="match status" value="1"/>
</dbReference>
<dbReference type="Pfam" id="PF02563">
    <property type="entry name" value="Poly_export"/>
    <property type="match status" value="1"/>
</dbReference>
<proteinExistence type="predicted"/>
<dbReference type="GO" id="GO:0015159">
    <property type="term" value="F:polysaccharide transmembrane transporter activity"/>
    <property type="evidence" value="ECO:0007669"/>
    <property type="project" value="InterPro"/>
</dbReference>
<keyword evidence="5" id="KW-1185">Reference proteome</keyword>
<dbReference type="Proteomes" id="UP000198916">
    <property type="component" value="Unassembled WGS sequence"/>
</dbReference>
<sequence>MVNRRITIGLLYLCVLAGLSSCVSRKEIVYFGNIPIDDPRVKLPDYQEPLIQVDDILHVTVQTIDGGLAMATNQPSGGIVGATSSTSSTTSSVPAGYLVDTDGQITIPMLGRFNVAGLTTSEVREQVTEAASKYFKDPTVQVRFANFKITVIGEVAQPATYTVPSEKVTLLDAIGMAGDLTLFGKRENVLLIRDNNGQKEFVRLNLTTYETFSSPYFYLKQNDVIYVEPGKGRLAALNNTPRQIVAITASIVSLVSVILFRFL</sequence>
<feature type="domain" description="Polysaccharide export protein N-terminal" evidence="2">
    <location>
        <begin position="47"/>
        <end position="144"/>
    </location>
</feature>
<dbReference type="AlphaFoldDB" id="A0A1H7NQR6"/>
<dbReference type="InterPro" id="IPR049712">
    <property type="entry name" value="Poly_export"/>
</dbReference>
<dbReference type="Gene3D" id="3.30.1950.10">
    <property type="entry name" value="wza like domain"/>
    <property type="match status" value="1"/>
</dbReference>
<evidence type="ECO:0000313" key="4">
    <source>
        <dbReference type="EMBL" id="SEL25674.1"/>
    </source>
</evidence>
<dbReference type="EMBL" id="FNZR01000004">
    <property type="protein sequence ID" value="SEL25674.1"/>
    <property type="molecule type" value="Genomic_DNA"/>
</dbReference>
<organism evidence="4 5">
    <name type="scientific">Parapedobacter koreensis</name>
    <dbReference type="NCBI Taxonomy" id="332977"/>
    <lineage>
        <taxon>Bacteria</taxon>
        <taxon>Pseudomonadati</taxon>
        <taxon>Bacteroidota</taxon>
        <taxon>Sphingobacteriia</taxon>
        <taxon>Sphingobacteriales</taxon>
        <taxon>Sphingobacteriaceae</taxon>
        <taxon>Parapedobacter</taxon>
    </lineage>
</organism>
<protein>
    <submittedName>
        <fullName evidence="4">Polysaccharide export outer membrane protein</fullName>
    </submittedName>
</protein>
<dbReference type="InterPro" id="IPR019554">
    <property type="entry name" value="Soluble_ligand-bd"/>
</dbReference>
<evidence type="ECO:0000259" key="2">
    <source>
        <dbReference type="Pfam" id="PF02563"/>
    </source>
</evidence>
<reference evidence="5" key="1">
    <citation type="submission" date="2016-10" db="EMBL/GenBank/DDBJ databases">
        <authorList>
            <person name="Varghese N."/>
            <person name="Submissions S."/>
        </authorList>
    </citation>
    <scope>NUCLEOTIDE SEQUENCE [LARGE SCALE GENOMIC DNA]</scope>
    <source>
        <strain evidence="5">Jip14</strain>
    </source>
</reference>
<dbReference type="PANTHER" id="PTHR33619:SF3">
    <property type="entry name" value="POLYSACCHARIDE EXPORT PROTEIN GFCE-RELATED"/>
    <property type="match status" value="1"/>
</dbReference>
<accession>A0A1H7NQR6</accession>
<feature type="domain" description="Soluble ligand binding" evidence="3">
    <location>
        <begin position="148"/>
        <end position="197"/>
    </location>
</feature>
<evidence type="ECO:0000259" key="3">
    <source>
        <dbReference type="Pfam" id="PF10531"/>
    </source>
</evidence>
<gene>
    <name evidence="4" type="ORF">SAMN05421740_10467</name>
</gene>
<evidence type="ECO:0000256" key="1">
    <source>
        <dbReference type="ARBA" id="ARBA00022729"/>
    </source>
</evidence>
<evidence type="ECO:0000313" key="5">
    <source>
        <dbReference type="Proteomes" id="UP000198916"/>
    </source>
</evidence>
<name>A0A1H7NQR6_9SPHI</name>
<dbReference type="PROSITE" id="PS51257">
    <property type="entry name" value="PROKAR_LIPOPROTEIN"/>
    <property type="match status" value="1"/>
</dbReference>
<dbReference type="OrthoDB" id="662756at2"/>
<dbReference type="Pfam" id="PF10531">
    <property type="entry name" value="SLBB"/>
    <property type="match status" value="1"/>
</dbReference>